<keyword evidence="1" id="KW-1185">Reference proteome</keyword>
<dbReference type="AlphaFoldDB" id="A0A915J6J6"/>
<dbReference type="Proteomes" id="UP000887565">
    <property type="component" value="Unplaced"/>
</dbReference>
<reference evidence="2" key="1">
    <citation type="submission" date="2022-11" db="UniProtKB">
        <authorList>
            <consortium name="WormBaseParasite"/>
        </authorList>
    </citation>
    <scope>IDENTIFICATION</scope>
</reference>
<protein>
    <submittedName>
        <fullName evidence="2">Uncharacterized protein</fullName>
    </submittedName>
</protein>
<proteinExistence type="predicted"/>
<sequence>MAISRRLKNPQITTDAFEDFHGNLPFSPVSHIFQMILTGNGTTKVLSHFLTAGTDTCGKARLW</sequence>
<evidence type="ECO:0000313" key="1">
    <source>
        <dbReference type="Proteomes" id="UP000887565"/>
    </source>
</evidence>
<name>A0A915J6J6_ROMCU</name>
<dbReference type="WBParaSite" id="nRc.2.0.1.t21363-RA">
    <property type="protein sequence ID" value="nRc.2.0.1.t21363-RA"/>
    <property type="gene ID" value="nRc.2.0.1.g21363"/>
</dbReference>
<organism evidence="1 2">
    <name type="scientific">Romanomermis culicivorax</name>
    <name type="common">Nematode worm</name>
    <dbReference type="NCBI Taxonomy" id="13658"/>
    <lineage>
        <taxon>Eukaryota</taxon>
        <taxon>Metazoa</taxon>
        <taxon>Ecdysozoa</taxon>
        <taxon>Nematoda</taxon>
        <taxon>Enoplea</taxon>
        <taxon>Dorylaimia</taxon>
        <taxon>Mermithida</taxon>
        <taxon>Mermithoidea</taxon>
        <taxon>Mermithidae</taxon>
        <taxon>Romanomermis</taxon>
    </lineage>
</organism>
<evidence type="ECO:0000313" key="2">
    <source>
        <dbReference type="WBParaSite" id="nRc.2.0.1.t21363-RA"/>
    </source>
</evidence>
<accession>A0A915J6J6</accession>